<dbReference type="PANTHER" id="PTHR30146:SF105">
    <property type="entry name" value="CATABOLITE CONTROL PROTEIN B"/>
    <property type="match status" value="1"/>
</dbReference>
<dbReference type="PRINTS" id="PR00036">
    <property type="entry name" value="HTHLACI"/>
</dbReference>
<keyword evidence="2" id="KW-0238">DNA-binding</keyword>
<dbReference type="SUPFAM" id="SSF53822">
    <property type="entry name" value="Periplasmic binding protein-like I"/>
    <property type="match status" value="1"/>
</dbReference>
<dbReference type="Pfam" id="PF13377">
    <property type="entry name" value="Peripla_BP_3"/>
    <property type="match status" value="1"/>
</dbReference>
<gene>
    <name evidence="5" type="ORF">SAMN05661091_0969</name>
</gene>
<keyword evidence="6" id="KW-1185">Reference proteome</keyword>
<proteinExistence type="predicted"/>
<dbReference type="InterPro" id="IPR010982">
    <property type="entry name" value="Lambda_DNA-bd_dom_sf"/>
</dbReference>
<evidence type="ECO:0000313" key="6">
    <source>
        <dbReference type="Proteomes" id="UP000192940"/>
    </source>
</evidence>
<keyword evidence="1" id="KW-0805">Transcription regulation</keyword>
<organism evidence="5 6">
    <name type="scientific">Paenibacillus uliginis N3/975</name>
    <dbReference type="NCBI Taxonomy" id="1313296"/>
    <lineage>
        <taxon>Bacteria</taxon>
        <taxon>Bacillati</taxon>
        <taxon>Bacillota</taxon>
        <taxon>Bacilli</taxon>
        <taxon>Bacillales</taxon>
        <taxon>Paenibacillaceae</taxon>
        <taxon>Paenibacillus</taxon>
    </lineage>
</organism>
<dbReference type="AlphaFoldDB" id="A0A1X7GR44"/>
<evidence type="ECO:0000259" key="4">
    <source>
        <dbReference type="PROSITE" id="PS50932"/>
    </source>
</evidence>
<dbReference type="EMBL" id="LT840184">
    <property type="protein sequence ID" value="SMF73483.1"/>
    <property type="molecule type" value="Genomic_DNA"/>
</dbReference>
<reference evidence="5 6" key="1">
    <citation type="submission" date="2017-04" db="EMBL/GenBank/DDBJ databases">
        <authorList>
            <person name="Afonso C.L."/>
            <person name="Miller P.J."/>
            <person name="Scott M.A."/>
            <person name="Spackman E."/>
            <person name="Goraichik I."/>
            <person name="Dimitrov K.M."/>
            <person name="Suarez D.L."/>
            <person name="Swayne D.E."/>
        </authorList>
    </citation>
    <scope>NUCLEOTIDE SEQUENCE [LARGE SCALE GENOMIC DNA]</scope>
    <source>
        <strain evidence="5 6">N3/975</strain>
    </source>
</reference>
<dbReference type="GO" id="GO:0003700">
    <property type="term" value="F:DNA-binding transcription factor activity"/>
    <property type="evidence" value="ECO:0007669"/>
    <property type="project" value="TreeGrafter"/>
</dbReference>
<accession>A0A1X7GR44</accession>
<evidence type="ECO:0000256" key="1">
    <source>
        <dbReference type="ARBA" id="ARBA00023015"/>
    </source>
</evidence>
<dbReference type="CDD" id="cd06286">
    <property type="entry name" value="PBP1_CcpB-like"/>
    <property type="match status" value="1"/>
</dbReference>
<dbReference type="InterPro" id="IPR046335">
    <property type="entry name" value="LacI/GalR-like_sensor"/>
</dbReference>
<dbReference type="PROSITE" id="PS00356">
    <property type="entry name" value="HTH_LACI_1"/>
    <property type="match status" value="1"/>
</dbReference>
<keyword evidence="3" id="KW-0804">Transcription</keyword>
<dbReference type="Proteomes" id="UP000192940">
    <property type="component" value="Chromosome I"/>
</dbReference>
<dbReference type="GO" id="GO:0000976">
    <property type="term" value="F:transcription cis-regulatory region binding"/>
    <property type="evidence" value="ECO:0007669"/>
    <property type="project" value="TreeGrafter"/>
</dbReference>
<dbReference type="SUPFAM" id="SSF47413">
    <property type="entry name" value="lambda repressor-like DNA-binding domains"/>
    <property type="match status" value="1"/>
</dbReference>
<dbReference type="STRING" id="1313296.SAMN05661091_0969"/>
<dbReference type="SMART" id="SM00354">
    <property type="entry name" value="HTH_LACI"/>
    <property type="match status" value="1"/>
</dbReference>
<dbReference type="Gene3D" id="1.10.260.40">
    <property type="entry name" value="lambda repressor-like DNA-binding domains"/>
    <property type="match status" value="1"/>
</dbReference>
<dbReference type="InterPro" id="IPR000843">
    <property type="entry name" value="HTH_LacI"/>
</dbReference>
<evidence type="ECO:0000256" key="2">
    <source>
        <dbReference type="ARBA" id="ARBA00023125"/>
    </source>
</evidence>
<dbReference type="Pfam" id="PF00356">
    <property type="entry name" value="LacI"/>
    <property type="match status" value="1"/>
</dbReference>
<evidence type="ECO:0000256" key="3">
    <source>
        <dbReference type="ARBA" id="ARBA00023163"/>
    </source>
</evidence>
<dbReference type="Gene3D" id="3.40.50.2300">
    <property type="match status" value="2"/>
</dbReference>
<sequence>MANIKEIAKLAGVSVSTVSRVLNDHPYVSEDKRARVIETMKQLKYARNMNAVHLITGKTKNVAIMLPFINHAYFSLLMEGIGGEALANHYRLVLCQTGYEPDKEREVLEMLRNREIDGIIVLSTATPVERIEEYCSYGPIVCCQEAGKRAFSSVYIDHSRAFRSAMECLIAKGHRHIGFTVGRMDSPSTRARIDVYRKILAELGEPLREEWILDGCLGMEEGAAIMQRLWDMPERPSGMLVTGDHVAAGLVWEAGRRGVSIPEELAVIGFDNQPIGKMLGLTTIDNRLYEMGAEAFRILYSHIQEPNQESVQRELDFELIERSSV</sequence>
<name>A0A1X7GR44_9BACL</name>
<evidence type="ECO:0000313" key="5">
    <source>
        <dbReference type="EMBL" id="SMF73483.1"/>
    </source>
</evidence>
<dbReference type="PROSITE" id="PS50932">
    <property type="entry name" value="HTH_LACI_2"/>
    <property type="match status" value="1"/>
</dbReference>
<protein>
    <submittedName>
        <fullName evidence="5">Transcriptional regulator, LacI family</fullName>
    </submittedName>
</protein>
<dbReference type="PANTHER" id="PTHR30146">
    <property type="entry name" value="LACI-RELATED TRANSCRIPTIONAL REPRESSOR"/>
    <property type="match status" value="1"/>
</dbReference>
<feature type="domain" description="HTH lacI-type" evidence="4">
    <location>
        <begin position="2"/>
        <end position="56"/>
    </location>
</feature>
<dbReference type="CDD" id="cd01392">
    <property type="entry name" value="HTH_LacI"/>
    <property type="match status" value="1"/>
</dbReference>
<dbReference type="InterPro" id="IPR028082">
    <property type="entry name" value="Peripla_BP_I"/>
</dbReference>
<dbReference type="RefSeq" id="WP_208917999.1">
    <property type="nucleotide sequence ID" value="NZ_LT840184.1"/>
</dbReference>